<dbReference type="EMBL" id="CP002116">
    <property type="protein sequence ID" value="ADK80061.1"/>
    <property type="molecule type" value="Genomic_DNA"/>
</dbReference>
<dbReference type="SUPFAM" id="SSF52266">
    <property type="entry name" value="SGNH hydrolase"/>
    <property type="match status" value="1"/>
</dbReference>
<sequence>MKTALCYGDSNTWGHRPEDGSRYHRDQRWPGVLQDKLGSEWSVIEEGLCGRTTLFDDPLMEERNGKRYLIPCLETHAPLDLVVLMLGTNDLKMQFNLPAEAVAQGCEILGNMILSSGCGIAGGAPKLLLLAPPPIIETGCFAASYAGGAAKSLYFANLFRDVAERLACSFFDVATVASSSLVDGIHLDLDGHKALGKALAETISRLVLN</sequence>
<dbReference type="eggNOG" id="COG2755">
    <property type="taxonomic scope" value="Bacteria"/>
</dbReference>
<reference evidence="2 3" key="1">
    <citation type="journal article" date="2010" name="Stand. Genomic Sci.">
        <title>Complete genome sequence of Spirochaeta smaragdinae type strain (SEBR 4228).</title>
        <authorList>
            <person name="Mavromatis K."/>
            <person name="Yasawong M."/>
            <person name="Chertkov O."/>
            <person name="Lapidus A."/>
            <person name="Lucas S."/>
            <person name="Nolan M."/>
            <person name="Del Rio T.G."/>
            <person name="Tice H."/>
            <person name="Cheng J.F."/>
            <person name="Pitluck S."/>
            <person name="Liolios K."/>
            <person name="Ivanova N."/>
            <person name="Tapia R."/>
            <person name="Han C."/>
            <person name="Bruce D."/>
            <person name="Goodwin L."/>
            <person name="Pati A."/>
            <person name="Chen A."/>
            <person name="Palaniappan K."/>
            <person name="Land M."/>
            <person name="Hauser L."/>
            <person name="Chang Y.J."/>
            <person name="Jeffries C.D."/>
            <person name="Detter J.C."/>
            <person name="Rohde M."/>
            <person name="Brambilla E."/>
            <person name="Spring S."/>
            <person name="Goker M."/>
            <person name="Sikorski J."/>
            <person name="Woyke T."/>
            <person name="Bristow J."/>
            <person name="Eisen J.A."/>
            <person name="Markowitz V."/>
            <person name="Hugenholtz P."/>
            <person name="Klenk H.P."/>
            <person name="Kyrpides N.C."/>
        </authorList>
    </citation>
    <scope>NUCLEOTIDE SEQUENCE [LARGE SCALE GENOMIC DNA]</scope>
    <source>
        <strain evidence="3">DSM 11293 / JCM 15392 / SEBR 4228</strain>
    </source>
</reference>
<dbReference type="Pfam" id="PF13472">
    <property type="entry name" value="Lipase_GDSL_2"/>
    <property type="match status" value="1"/>
</dbReference>
<dbReference type="RefSeq" id="WP_013253525.1">
    <property type="nucleotide sequence ID" value="NC_014364.1"/>
</dbReference>
<evidence type="ECO:0000259" key="1">
    <source>
        <dbReference type="Pfam" id="PF13472"/>
    </source>
</evidence>
<keyword evidence="3" id="KW-1185">Reference proteome</keyword>
<dbReference type="STRING" id="573413.Spirs_0927"/>
<dbReference type="GO" id="GO:0016788">
    <property type="term" value="F:hydrolase activity, acting on ester bonds"/>
    <property type="evidence" value="ECO:0007669"/>
    <property type="project" value="UniProtKB-ARBA"/>
</dbReference>
<dbReference type="Proteomes" id="UP000002318">
    <property type="component" value="Chromosome"/>
</dbReference>
<evidence type="ECO:0000313" key="2">
    <source>
        <dbReference type="EMBL" id="ADK80061.1"/>
    </source>
</evidence>
<evidence type="ECO:0000313" key="3">
    <source>
        <dbReference type="Proteomes" id="UP000002318"/>
    </source>
</evidence>
<dbReference type="OrthoDB" id="164654at2"/>
<organism evidence="2 3">
    <name type="scientific">Sediminispirochaeta smaragdinae (strain DSM 11293 / JCM 15392 / SEBR 4228)</name>
    <name type="common">Spirochaeta smaragdinae</name>
    <dbReference type="NCBI Taxonomy" id="573413"/>
    <lineage>
        <taxon>Bacteria</taxon>
        <taxon>Pseudomonadati</taxon>
        <taxon>Spirochaetota</taxon>
        <taxon>Spirochaetia</taxon>
        <taxon>Spirochaetales</taxon>
        <taxon>Spirochaetaceae</taxon>
        <taxon>Sediminispirochaeta</taxon>
    </lineage>
</organism>
<dbReference type="HOGENOM" id="CLU_088167_0_0_12"/>
<dbReference type="InterPro" id="IPR013830">
    <property type="entry name" value="SGNH_hydro"/>
</dbReference>
<name>E1RCI1_SEDSS</name>
<feature type="domain" description="SGNH hydrolase-type esterase" evidence="1">
    <location>
        <begin position="6"/>
        <end position="194"/>
    </location>
</feature>
<dbReference type="InterPro" id="IPR036514">
    <property type="entry name" value="SGNH_hydro_sf"/>
</dbReference>
<protein>
    <submittedName>
        <fullName evidence="2">Arylesterase protein</fullName>
    </submittedName>
</protein>
<proteinExistence type="predicted"/>
<accession>E1RCI1</accession>
<dbReference type="KEGG" id="ssm:Spirs_0927"/>
<dbReference type="CDD" id="cd01839">
    <property type="entry name" value="SGNH_arylesterase_like"/>
    <property type="match status" value="1"/>
</dbReference>
<gene>
    <name evidence="2" type="ordered locus">Spirs_0927</name>
</gene>
<dbReference type="Gene3D" id="3.40.50.1110">
    <property type="entry name" value="SGNH hydrolase"/>
    <property type="match status" value="1"/>
</dbReference>
<dbReference type="AlphaFoldDB" id="E1RCI1"/>